<dbReference type="AlphaFoldDB" id="E4KQ47"/>
<accession>E4KQ47</accession>
<dbReference type="GO" id="GO:0008168">
    <property type="term" value="F:methyltransferase activity"/>
    <property type="evidence" value="ECO:0007669"/>
    <property type="project" value="UniProtKB-KW"/>
</dbReference>
<dbReference type="InterPro" id="IPR041698">
    <property type="entry name" value="Methyltransf_25"/>
</dbReference>
<evidence type="ECO:0000313" key="3">
    <source>
        <dbReference type="Proteomes" id="UP000005990"/>
    </source>
</evidence>
<dbReference type="GO" id="GO:0032259">
    <property type="term" value="P:methylation"/>
    <property type="evidence" value="ECO:0007669"/>
    <property type="project" value="UniProtKB-KW"/>
</dbReference>
<comment type="caution">
    <text evidence="2">The sequence shown here is derived from an EMBL/GenBank/DDBJ whole genome shotgun (WGS) entry which is preliminary data.</text>
</comment>
<dbReference type="Gene3D" id="3.40.50.150">
    <property type="entry name" value="Vaccinia Virus protein VP39"/>
    <property type="match status" value="1"/>
</dbReference>
<evidence type="ECO:0000259" key="1">
    <source>
        <dbReference type="Pfam" id="PF13649"/>
    </source>
</evidence>
<keyword evidence="2" id="KW-0808">Transferase</keyword>
<organism evidence="2 3">
    <name type="scientific">Eremococcus coleocola ACS-139-V-Col8</name>
    <dbReference type="NCBI Taxonomy" id="908337"/>
    <lineage>
        <taxon>Bacteria</taxon>
        <taxon>Bacillati</taxon>
        <taxon>Bacillota</taxon>
        <taxon>Bacilli</taxon>
        <taxon>Lactobacillales</taxon>
        <taxon>Aerococcaceae</taxon>
        <taxon>Eremococcus</taxon>
    </lineage>
</organism>
<sequence>MNTNETFYKGTQAALKDFYSQMTLENYQEQTDLMIKRLGKIPYTSLELGAGVGLAAIDLNLRGATVTALDFDETVHQIAQVNQEKYGSQVEFIQADFYQFQPSKKFDLVYYLDGFGLGSDDDQLKLLKQIHTWLKPEGRAYIEVYQPDYWRKAAGQQMALGSDFKRVYAFDEKDQAMVDTWTQISSKQSFVQKLRCYKPDRMSALASQANLKVDAVFPNGKMDYKTMQYYSEANIDECMSYALILSKSI</sequence>
<dbReference type="OrthoDB" id="9811589at2"/>
<keyword evidence="2" id="KW-0489">Methyltransferase</keyword>
<dbReference type="STRING" id="908337.HMPREF9257_1753"/>
<keyword evidence="3" id="KW-1185">Reference proteome</keyword>
<evidence type="ECO:0000313" key="2">
    <source>
        <dbReference type="EMBL" id="EFR30857.1"/>
    </source>
</evidence>
<dbReference type="eggNOG" id="COG2227">
    <property type="taxonomic scope" value="Bacteria"/>
</dbReference>
<protein>
    <submittedName>
        <fullName evidence="2">Methyltransferase domain protein</fullName>
    </submittedName>
</protein>
<dbReference type="CDD" id="cd02440">
    <property type="entry name" value="AdoMet_MTases"/>
    <property type="match status" value="1"/>
</dbReference>
<dbReference type="Pfam" id="PF13649">
    <property type="entry name" value="Methyltransf_25"/>
    <property type="match status" value="1"/>
</dbReference>
<name>E4KQ47_9LACT</name>
<feature type="domain" description="Methyltransferase" evidence="1">
    <location>
        <begin position="46"/>
        <end position="138"/>
    </location>
</feature>
<dbReference type="RefSeq" id="WP_006418643.1">
    <property type="nucleotide sequence ID" value="NZ_AENN01000016.1"/>
</dbReference>
<dbReference type="InterPro" id="IPR029063">
    <property type="entry name" value="SAM-dependent_MTases_sf"/>
</dbReference>
<gene>
    <name evidence="2" type="ORF">HMPREF9257_1753</name>
</gene>
<dbReference type="Proteomes" id="UP000005990">
    <property type="component" value="Unassembled WGS sequence"/>
</dbReference>
<dbReference type="SUPFAM" id="SSF53335">
    <property type="entry name" value="S-adenosyl-L-methionine-dependent methyltransferases"/>
    <property type="match status" value="1"/>
</dbReference>
<reference evidence="2 3" key="1">
    <citation type="submission" date="2010-10" db="EMBL/GenBank/DDBJ databases">
        <authorList>
            <person name="Durkin A.S."/>
            <person name="Madupu R."/>
            <person name="Torralba M."/>
            <person name="Gillis M."/>
            <person name="Methe B."/>
            <person name="Sutton G."/>
            <person name="Nelson K.E."/>
        </authorList>
    </citation>
    <scope>NUCLEOTIDE SEQUENCE [LARGE SCALE GENOMIC DNA]</scope>
    <source>
        <strain evidence="2 3">ACS-139-V-Col8</strain>
    </source>
</reference>
<dbReference type="EMBL" id="AENN01000016">
    <property type="protein sequence ID" value="EFR30857.1"/>
    <property type="molecule type" value="Genomic_DNA"/>
</dbReference>
<proteinExistence type="predicted"/>